<evidence type="ECO:0000259" key="2">
    <source>
        <dbReference type="Pfam" id="PF07715"/>
    </source>
</evidence>
<comment type="similarity">
    <text evidence="1">Belongs to the TonB-dependent receptor family.</text>
</comment>
<gene>
    <name evidence="3" type="ORF">OU798_03505</name>
</gene>
<dbReference type="PROSITE" id="PS52016">
    <property type="entry name" value="TONB_DEPENDENT_REC_3"/>
    <property type="match status" value="1"/>
</dbReference>
<dbReference type="Gene3D" id="2.170.130.10">
    <property type="entry name" value="TonB-dependent receptor, plug domain"/>
    <property type="match status" value="1"/>
</dbReference>
<protein>
    <submittedName>
        <fullName evidence="3">TonB-dependent receptor</fullName>
    </submittedName>
</protein>
<dbReference type="InterPro" id="IPR008969">
    <property type="entry name" value="CarboxyPept-like_regulatory"/>
</dbReference>
<evidence type="ECO:0000313" key="4">
    <source>
        <dbReference type="Proteomes" id="UP001145087"/>
    </source>
</evidence>
<dbReference type="Pfam" id="PF13715">
    <property type="entry name" value="CarbopepD_reg_2"/>
    <property type="match status" value="1"/>
</dbReference>
<keyword evidence="1" id="KW-0813">Transport</keyword>
<dbReference type="RefSeq" id="WP_343331727.1">
    <property type="nucleotide sequence ID" value="NZ_JAPOHD010000007.1"/>
</dbReference>
<dbReference type="SUPFAM" id="SSF56935">
    <property type="entry name" value="Porins"/>
    <property type="match status" value="1"/>
</dbReference>
<proteinExistence type="inferred from homology"/>
<keyword evidence="3" id="KW-0675">Receptor</keyword>
<evidence type="ECO:0000313" key="3">
    <source>
        <dbReference type="EMBL" id="MCY1719390.1"/>
    </source>
</evidence>
<dbReference type="NCBIfam" id="TIGR04056">
    <property type="entry name" value="OMP_RagA_SusC"/>
    <property type="match status" value="1"/>
</dbReference>
<comment type="caution">
    <text evidence="3">The sequence shown here is derived from an EMBL/GenBank/DDBJ whole genome shotgun (WGS) entry which is preliminary data.</text>
</comment>
<dbReference type="NCBIfam" id="TIGR04057">
    <property type="entry name" value="SusC_RagA_signa"/>
    <property type="match status" value="1"/>
</dbReference>
<evidence type="ECO:0000256" key="1">
    <source>
        <dbReference type="PROSITE-ProRule" id="PRU01360"/>
    </source>
</evidence>
<sequence length="1100" mass="122639">MKLTVLVIIFIVFQSIAGNTLAQGKISVDYRNVTIEKVLLELENQFEIGFMYNKDLVDVTRKVDIDMQDASIDEILNELFPDEDVTFHRINNQIVISPKFTVAPQQKSVSGNVTDEAGQPLPGVTVIIKGTTNGTVTNMDGNYTISNIPDGAALVFSFVGMLTQEVEVGTQTSINIAMKTDAIGIEEVVAVGYGTQKKINLTGSVSTVQGETLAKRPVTNTASMLQGVLPGVQVTQANGQPQEGGIDIKIRGQGTFSGAGSSPLVLIDGVPGSLSSINPKSIESISVLKDAASASIYGSRAANGVILVTTKSGKKGKLTVEYDFNYGVNTPTKLVDLVTYSPDYMRAWNTDIINKNYGTPITAKMYPESEIAKYENPSDEYPSFDWQDYMINASPTIMHNLSVSGGSDKTRYNLSVGYSDQQGTMEAFRYRRYDAQLNIVSEVSEKLKVGGNILLKKGFTNSERTGQSNYYLTVLAQAPTRLPITTDGLHYSWRAYEFEFNNWNPYLKLKEEFRTDENYTTSAQLWSDYEIVEGLHWNIKGAARYGYNKVMEYIPNNLTERLYRDSSVKGYALSSWMRKTHSDELYTNVYSTLNYDKSIENHNFGALAGYSQEEYNYEYLQGYRKGFASPYTPEINAAATDGQYTKGSSNAWALKSLFGRLTYNYKSKYLFEGNVRYDGTSRLPSESRWGVFPSFSAAWRLSEEAFMESTKGWLSNVKIRGSWGKLGNQNIGLYPYQAMLSFTGAYSFDNTSLTQGVAQTSLNNRNIMWETTTTTDVGLDLTLFNKLSMSIDVYKKYTKDILRSAQTTGVVGLSAPTINDGEMQNVGFDLDLTYRDQIKSGALTGMNFYAQVILSSYKNKLMKYGAVQDGGWYLREEGRPWNTFYLLQVEGIFQSAEEVANSPSQYGANTQPGMLKFKDVSGPDGVPDNKIDNYDRVPMEKGVFPSATYAFNLGADWKGFDIYALFQGVAGQKTFVSGWGFEPFVQGSPPTKKILEEAWTPENHSTTTVMIGDPISYGRNSTYRLKDNSYLRLKALQLGYTLPSRWIEELGIDNVRIYFSGDNLLTFTKYEGLDPEREGSGRFLAYPQNKVVSFGFNIKF</sequence>
<dbReference type="InterPro" id="IPR039426">
    <property type="entry name" value="TonB-dep_rcpt-like"/>
</dbReference>
<dbReference type="Gene3D" id="2.60.40.1120">
    <property type="entry name" value="Carboxypeptidase-like, regulatory domain"/>
    <property type="match status" value="1"/>
</dbReference>
<dbReference type="Pfam" id="PF07715">
    <property type="entry name" value="Plug"/>
    <property type="match status" value="1"/>
</dbReference>
<dbReference type="GO" id="GO:0009279">
    <property type="term" value="C:cell outer membrane"/>
    <property type="evidence" value="ECO:0007669"/>
    <property type="project" value="UniProtKB-SubCell"/>
</dbReference>
<dbReference type="InterPro" id="IPR023996">
    <property type="entry name" value="TonB-dep_OMP_SusC/RagA"/>
</dbReference>
<dbReference type="FunFam" id="2.60.40.1120:FF:000003">
    <property type="entry name" value="Outer membrane protein Omp121"/>
    <property type="match status" value="1"/>
</dbReference>
<keyword evidence="1" id="KW-1134">Transmembrane beta strand</keyword>
<accession>A0A9X3FAM0</accession>
<organism evidence="3 4">
    <name type="scientific">Draconibacterium aestuarii</name>
    <dbReference type="NCBI Taxonomy" id="2998507"/>
    <lineage>
        <taxon>Bacteria</taxon>
        <taxon>Pseudomonadati</taxon>
        <taxon>Bacteroidota</taxon>
        <taxon>Bacteroidia</taxon>
        <taxon>Marinilabiliales</taxon>
        <taxon>Prolixibacteraceae</taxon>
        <taxon>Draconibacterium</taxon>
    </lineage>
</organism>
<keyword evidence="1" id="KW-0812">Transmembrane</keyword>
<reference evidence="3" key="1">
    <citation type="submission" date="2022-11" db="EMBL/GenBank/DDBJ databases">
        <title>Marilongibacter aestuarii gen. nov., sp. nov., isolated from tidal flat sediment.</title>
        <authorList>
            <person name="Jiayan W."/>
        </authorList>
    </citation>
    <scope>NUCLEOTIDE SEQUENCE</scope>
    <source>
        <strain evidence="3">Z1-6</strain>
    </source>
</reference>
<dbReference type="AlphaFoldDB" id="A0A9X3FAM0"/>
<feature type="domain" description="TonB-dependent receptor plug" evidence="2">
    <location>
        <begin position="198"/>
        <end position="305"/>
    </location>
</feature>
<keyword evidence="1" id="KW-0472">Membrane</keyword>
<keyword evidence="4" id="KW-1185">Reference proteome</keyword>
<dbReference type="Proteomes" id="UP001145087">
    <property type="component" value="Unassembled WGS sequence"/>
</dbReference>
<comment type="subcellular location">
    <subcellularLocation>
        <location evidence="1">Cell outer membrane</location>
        <topology evidence="1">Multi-pass membrane protein</topology>
    </subcellularLocation>
</comment>
<dbReference type="InterPro" id="IPR012910">
    <property type="entry name" value="Plug_dom"/>
</dbReference>
<dbReference type="InterPro" id="IPR023997">
    <property type="entry name" value="TonB-dep_OMP_SusC/RagA_CS"/>
</dbReference>
<dbReference type="EMBL" id="JAPOHD010000007">
    <property type="protein sequence ID" value="MCY1719390.1"/>
    <property type="molecule type" value="Genomic_DNA"/>
</dbReference>
<name>A0A9X3FAM0_9BACT</name>
<dbReference type="InterPro" id="IPR037066">
    <property type="entry name" value="Plug_dom_sf"/>
</dbReference>
<dbReference type="SUPFAM" id="SSF49464">
    <property type="entry name" value="Carboxypeptidase regulatory domain-like"/>
    <property type="match status" value="1"/>
</dbReference>
<dbReference type="FunFam" id="2.170.130.10:FF:000003">
    <property type="entry name" value="SusC/RagA family TonB-linked outer membrane protein"/>
    <property type="match status" value="1"/>
</dbReference>
<keyword evidence="1" id="KW-0998">Cell outer membrane</keyword>